<accession>A0A832EKB6</accession>
<evidence type="ECO:0000256" key="3">
    <source>
        <dbReference type="PROSITE-ProRule" id="PRU00339"/>
    </source>
</evidence>
<evidence type="ECO:0000256" key="4">
    <source>
        <dbReference type="SAM" id="SignalP"/>
    </source>
</evidence>
<organism evidence="5">
    <name type="scientific">Desulfacinum infernum</name>
    <dbReference type="NCBI Taxonomy" id="35837"/>
    <lineage>
        <taxon>Bacteria</taxon>
        <taxon>Pseudomonadati</taxon>
        <taxon>Thermodesulfobacteriota</taxon>
        <taxon>Syntrophobacteria</taxon>
        <taxon>Syntrophobacterales</taxon>
        <taxon>Syntrophobacteraceae</taxon>
        <taxon>Desulfacinum</taxon>
    </lineage>
</organism>
<dbReference type="InterPro" id="IPR050498">
    <property type="entry name" value="Ycf3"/>
</dbReference>
<evidence type="ECO:0000256" key="1">
    <source>
        <dbReference type="ARBA" id="ARBA00022737"/>
    </source>
</evidence>
<dbReference type="SUPFAM" id="SSF48452">
    <property type="entry name" value="TPR-like"/>
    <property type="match status" value="1"/>
</dbReference>
<dbReference type="PANTHER" id="PTHR44858">
    <property type="entry name" value="TETRATRICOPEPTIDE REPEAT PROTEIN 6"/>
    <property type="match status" value="1"/>
</dbReference>
<gene>
    <name evidence="5" type="ORF">ENS06_14015</name>
</gene>
<evidence type="ECO:0000256" key="2">
    <source>
        <dbReference type="ARBA" id="ARBA00022803"/>
    </source>
</evidence>
<feature type="repeat" description="TPR" evidence="3">
    <location>
        <begin position="163"/>
        <end position="196"/>
    </location>
</feature>
<dbReference type="InterPro" id="IPR011990">
    <property type="entry name" value="TPR-like_helical_dom_sf"/>
</dbReference>
<keyword evidence="4" id="KW-0732">Signal</keyword>
<comment type="caution">
    <text evidence="5">The sequence shown here is derived from an EMBL/GenBank/DDBJ whole genome shotgun (WGS) entry which is preliminary data.</text>
</comment>
<keyword evidence="2 3" id="KW-0802">TPR repeat</keyword>
<dbReference type="Gene3D" id="1.25.40.10">
    <property type="entry name" value="Tetratricopeptide repeat domain"/>
    <property type="match status" value="2"/>
</dbReference>
<feature type="signal peptide" evidence="4">
    <location>
        <begin position="1"/>
        <end position="23"/>
    </location>
</feature>
<dbReference type="AlphaFoldDB" id="A0A832EKB6"/>
<reference evidence="5" key="1">
    <citation type="journal article" date="2020" name="mSystems">
        <title>Genome- and Community-Level Interaction Insights into Carbon Utilization and Element Cycling Functions of Hydrothermarchaeota in Hydrothermal Sediment.</title>
        <authorList>
            <person name="Zhou Z."/>
            <person name="Liu Y."/>
            <person name="Xu W."/>
            <person name="Pan J."/>
            <person name="Luo Z.H."/>
            <person name="Li M."/>
        </authorList>
    </citation>
    <scope>NUCLEOTIDE SEQUENCE [LARGE SCALE GENOMIC DNA]</scope>
    <source>
        <strain evidence="5">SpSt-456</strain>
    </source>
</reference>
<dbReference type="PROSITE" id="PS50005">
    <property type="entry name" value="TPR"/>
    <property type="match status" value="1"/>
</dbReference>
<dbReference type="PANTHER" id="PTHR44858:SF1">
    <property type="entry name" value="UDP-N-ACETYLGLUCOSAMINE--PEPTIDE N-ACETYLGLUCOSAMINYLTRANSFERASE SPINDLY-RELATED"/>
    <property type="match status" value="1"/>
</dbReference>
<feature type="chain" id="PRO_5032721007" description="Tetratricopeptide repeat protein" evidence="4">
    <location>
        <begin position="24"/>
        <end position="244"/>
    </location>
</feature>
<dbReference type="InterPro" id="IPR019734">
    <property type="entry name" value="TPR_rpt"/>
</dbReference>
<dbReference type="SMART" id="SM00028">
    <property type="entry name" value="TPR"/>
    <property type="match status" value="4"/>
</dbReference>
<evidence type="ECO:0000313" key="5">
    <source>
        <dbReference type="EMBL" id="HFK98424.1"/>
    </source>
</evidence>
<sequence length="244" mass="26827">MRLVTWIITATLVVCGSLSSAHALQSATDLFEKARKDAIMYRRVALYSEALALDAGLAEALKERGILYYYQGKLQEAYDDLTAYLEKGGEDIRGFLYRALVSVKREDWANALADLNRACALDPKRSDILSHRAVVLYKLGRSAEAEKDAAAVLALHDDPAAMARALTVRGNIYADRGNVFSAREDHRRAASLDPTLGVFGTWGDILSPEQASRIGLLGLIVLPAFLIFRIRLPKPTRKDPPASP</sequence>
<keyword evidence="1" id="KW-0677">Repeat</keyword>
<proteinExistence type="predicted"/>
<evidence type="ECO:0008006" key="6">
    <source>
        <dbReference type="Google" id="ProtNLM"/>
    </source>
</evidence>
<protein>
    <recommendedName>
        <fullName evidence="6">Tetratricopeptide repeat protein</fullName>
    </recommendedName>
</protein>
<name>A0A832EKB6_9BACT</name>
<dbReference type="EMBL" id="DSTK01000039">
    <property type="protein sequence ID" value="HFK98424.1"/>
    <property type="molecule type" value="Genomic_DNA"/>
</dbReference>